<accession>A0A6A5ZBZ2</accession>
<gene>
    <name evidence="2" type="ORF">BDV96DRAFT_480980</name>
</gene>
<proteinExistence type="predicted"/>
<evidence type="ECO:0000313" key="2">
    <source>
        <dbReference type="EMBL" id="KAF2116453.1"/>
    </source>
</evidence>
<feature type="non-terminal residue" evidence="2">
    <location>
        <position position="270"/>
    </location>
</feature>
<dbReference type="EMBL" id="ML977321">
    <property type="protein sequence ID" value="KAF2116453.1"/>
    <property type="molecule type" value="Genomic_DNA"/>
</dbReference>
<evidence type="ECO:0000313" key="3">
    <source>
        <dbReference type="Proteomes" id="UP000799770"/>
    </source>
</evidence>
<protein>
    <submittedName>
        <fullName evidence="2">Uncharacterized protein</fullName>
    </submittedName>
</protein>
<keyword evidence="3" id="KW-1185">Reference proteome</keyword>
<evidence type="ECO:0000256" key="1">
    <source>
        <dbReference type="SAM" id="MobiDB-lite"/>
    </source>
</evidence>
<feature type="non-terminal residue" evidence="2">
    <location>
        <position position="1"/>
    </location>
</feature>
<sequence length="270" mass="29753">EFLQHSLIFYDTLVSSQIKLGPGADNTVSSSSFLNDSFNATLRDLQDHETAIMPGLTLHVPSNLEAMPLADVPTSKQLQAIHPQTLTPSFLCVLTSKAGPREVLVRKGGYRMSLHEISIADETRAGFQVTFWFRPTSRGGSVRQSVQEDLRTTVEQARAGDILLLRNIALSSFRDQVHGQSLNASITRAKTTAQILLRGDGPSSLQLNSLPQALEEKLSRVRKWANAHIVHDYVGSRKRKRNLGSKDHSYGPASKVSDPNEDSLPPDTME</sequence>
<organism evidence="2 3">
    <name type="scientific">Lophiotrema nucula</name>
    <dbReference type="NCBI Taxonomy" id="690887"/>
    <lineage>
        <taxon>Eukaryota</taxon>
        <taxon>Fungi</taxon>
        <taxon>Dikarya</taxon>
        <taxon>Ascomycota</taxon>
        <taxon>Pezizomycotina</taxon>
        <taxon>Dothideomycetes</taxon>
        <taxon>Pleosporomycetidae</taxon>
        <taxon>Pleosporales</taxon>
        <taxon>Lophiotremataceae</taxon>
        <taxon>Lophiotrema</taxon>
    </lineage>
</organism>
<feature type="region of interest" description="Disordered" evidence="1">
    <location>
        <begin position="237"/>
        <end position="270"/>
    </location>
</feature>
<dbReference type="OrthoDB" id="5378679at2759"/>
<name>A0A6A5ZBZ2_9PLEO</name>
<dbReference type="AlphaFoldDB" id="A0A6A5ZBZ2"/>
<reference evidence="2" key="1">
    <citation type="journal article" date="2020" name="Stud. Mycol.">
        <title>101 Dothideomycetes genomes: a test case for predicting lifestyles and emergence of pathogens.</title>
        <authorList>
            <person name="Haridas S."/>
            <person name="Albert R."/>
            <person name="Binder M."/>
            <person name="Bloem J."/>
            <person name="Labutti K."/>
            <person name="Salamov A."/>
            <person name="Andreopoulos B."/>
            <person name="Baker S."/>
            <person name="Barry K."/>
            <person name="Bills G."/>
            <person name="Bluhm B."/>
            <person name="Cannon C."/>
            <person name="Castanera R."/>
            <person name="Culley D."/>
            <person name="Daum C."/>
            <person name="Ezra D."/>
            <person name="Gonzalez J."/>
            <person name="Henrissat B."/>
            <person name="Kuo A."/>
            <person name="Liang C."/>
            <person name="Lipzen A."/>
            <person name="Lutzoni F."/>
            <person name="Magnuson J."/>
            <person name="Mondo S."/>
            <person name="Nolan M."/>
            <person name="Ohm R."/>
            <person name="Pangilinan J."/>
            <person name="Park H.-J."/>
            <person name="Ramirez L."/>
            <person name="Alfaro M."/>
            <person name="Sun H."/>
            <person name="Tritt A."/>
            <person name="Yoshinaga Y."/>
            <person name="Zwiers L.-H."/>
            <person name="Turgeon B."/>
            <person name="Goodwin S."/>
            <person name="Spatafora J."/>
            <person name="Crous P."/>
            <person name="Grigoriev I."/>
        </authorList>
    </citation>
    <scope>NUCLEOTIDE SEQUENCE</scope>
    <source>
        <strain evidence="2">CBS 627.86</strain>
    </source>
</reference>
<dbReference type="Proteomes" id="UP000799770">
    <property type="component" value="Unassembled WGS sequence"/>
</dbReference>